<dbReference type="InterPro" id="IPR023393">
    <property type="entry name" value="START-like_dom_sf"/>
</dbReference>
<evidence type="ECO:0000313" key="2">
    <source>
        <dbReference type="EMBL" id="SEL50878.1"/>
    </source>
</evidence>
<dbReference type="EMBL" id="FOAF01000002">
    <property type="protein sequence ID" value="SEL50878.1"/>
    <property type="molecule type" value="Genomic_DNA"/>
</dbReference>
<reference evidence="3" key="1">
    <citation type="submission" date="2016-10" db="EMBL/GenBank/DDBJ databases">
        <authorList>
            <person name="Varghese N."/>
            <person name="Submissions S."/>
        </authorList>
    </citation>
    <scope>NUCLEOTIDE SEQUENCE [LARGE SCALE GENOMIC DNA]</scope>
    <source>
        <strain evidence="3">DSM 18733</strain>
    </source>
</reference>
<gene>
    <name evidence="2" type="ORF">SAMN05661044_02707</name>
</gene>
<feature type="transmembrane region" description="Helical" evidence="1">
    <location>
        <begin position="6"/>
        <end position="25"/>
    </location>
</feature>
<dbReference type="OrthoDB" id="9807923at2"/>
<name>A0A1H7QT39_OLID1</name>
<dbReference type="STRING" id="407022.SAMN05661044_02707"/>
<sequence length="178" mass="20430">MKIIKGLLFAILAIVIIALIVALFVKKEYLVEREVMINKPKEEVFGYIKYLKNQDTFSKWNQMDPDMKKSYHGTDGTVGFIYAWDSQKEAGQGEQEIKNIVDGQRVDFEVRFKKPMESTAPAYFVTEQVGGNQTLVKWGFKGKMSYPTNLMLLVMNFEEMIGNDLQTGLNNLKNVLEK</sequence>
<organism evidence="2 3">
    <name type="scientific">Olivibacter domesticus</name>
    <name type="common">Pseudosphingobacterium domesticum</name>
    <dbReference type="NCBI Taxonomy" id="407022"/>
    <lineage>
        <taxon>Bacteria</taxon>
        <taxon>Pseudomonadati</taxon>
        <taxon>Bacteroidota</taxon>
        <taxon>Sphingobacteriia</taxon>
        <taxon>Sphingobacteriales</taxon>
        <taxon>Sphingobacteriaceae</taxon>
        <taxon>Olivibacter</taxon>
    </lineage>
</organism>
<keyword evidence="1" id="KW-0472">Membrane</keyword>
<keyword evidence="1" id="KW-0812">Transmembrane</keyword>
<dbReference type="CDD" id="cd07818">
    <property type="entry name" value="SRPBCC_1"/>
    <property type="match status" value="1"/>
</dbReference>
<dbReference type="AlphaFoldDB" id="A0A1H7QT39"/>
<dbReference type="Proteomes" id="UP000199421">
    <property type="component" value="Unassembled WGS sequence"/>
</dbReference>
<keyword evidence="3" id="KW-1185">Reference proteome</keyword>
<dbReference type="Gene3D" id="3.30.530.20">
    <property type="match status" value="1"/>
</dbReference>
<evidence type="ECO:0000313" key="3">
    <source>
        <dbReference type="Proteomes" id="UP000199421"/>
    </source>
</evidence>
<protein>
    <submittedName>
        <fullName evidence="2">Polyketide cyclase / dehydrase and lipid transport</fullName>
    </submittedName>
</protein>
<dbReference type="RefSeq" id="WP_093325117.1">
    <property type="nucleotide sequence ID" value="NZ_FOAF01000002.1"/>
</dbReference>
<dbReference type="SUPFAM" id="SSF55961">
    <property type="entry name" value="Bet v1-like"/>
    <property type="match status" value="1"/>
</dbReference>
<evidence type="ECO:0000256" key="1">
    <source>
        <dbReference type="SAM" id="Phobius"/>
    </source>
</evidence>
<keyword evidence="1" id="KW-1133">Transmembrane helix</keyword>
<proteinExistence type="predicted"/>
<accession>A0A1H7QT39</accession>